<evidence type="ECO:0008006" key="4">
    <source>
        <dbReference type="Google" id="ProtNLM"/>
    </source>
</evidence>
<organism evidence="2 3">
    <name type="scientific">Candidatus Komeilibacteria bacterium CG_4_10_14_0_2_um_filter_37_10</name>
    <dbReference type="NCBI Taxonomy" id="1974470"/>
    <lineage>
        <taxon>Bacteria</taxon>
        <taxon>Candidatus Komeiliibacteriota</taxon>
    </lineage>
</organism>
<dbReference type="EMBL" id="PFPO01000064">
    <property type="protein sequence ID" value="PIZ98796.1"/>
    <property type="molecule type" value="Genomic_DNA"/>
</dbReference>
<name>A0A2M7VE72_9BACT</name>
<proteinExistence type="inferred from homology"/>
<dbReference type="InterPro" id="IPR011659">
    <property type="entry name" value="WD40"/>
</dbReference>
<evidence type="ECO:0000256" key="1">
    <source>
        <dbReference type="ARBA" id="ARBA00009820"/>
    </source>
</evidence>
<comment type="caution">
    <text evidence="2">The sequence shown here is derived from an EMBL/GenBank/DDBJ whole genome shotgun (WGS) entry which is preliminary data.</text>
</comment>
<gene>
    <name evidence="2" type="ORF">COX77_03405</name>
</gene>
<dbReference type="SUPFAM" id="SSF69304">
    <property type="entry name" value="Tricorn protease N-terminal domain"/>
    <property type="match status" value="1"/>
</dbReference>
<dbReference type="Pfam" id="PF07676">
    <property type="entry name" value="PD40"/>
    <property type="match status" value="2"/>
</dbReference>
<sequence>MNVINIQTKEIKQIFGPVTNILYPQWITNEEIAFIYENKTSRENFIIFDIWGKEKKFVNKNEPIFFYTFDNDTGAADQSVIKSVTLDGTTQELTAPAFIDPVLSPAGTKVVYYQYTGPGKMMTMNIDGSEQVNIITESGITDPTWSSNGKIIAYSVEQDDGMAILAWDIYAINADGTDKIKLTDSGKQFAAHPRWSADGKKLVFDYQENGKIVLLIFK</sequence>
<evidence type="ECO:0000313" key="3">
    <source>
        <dbReference type="Proteomes" id="UP000230405"/>
    </source>
</evidence>
<evidence type="ECO:0000313" key="2">
    <source>
        <dbReference type="EMBL" id="PIZ98796.1"/>
    </source>
</evidence>
<dbReference type="Gene3D" id="2.120.10.30">
    <property type="entry name" value="TolB, C-terminal domain"/>
    <property type="match status" value="1"/>
</dbReference>
<dbReference type="PANTHER" id="PTHR36842">
    <property type="entry name" value="PROTEIN TOLB HOMOLOG"/>
    <property type="match status" value="1"/>
</dbReference>
<reference evidence="3" key="1">
    <citation type="submission" date="2017-09" db="EMBL/GenBank/DDBJ databases">
        <title>Depth-based differentiation of microbial function through sediment-hosted aquifers and enrichment of novel symbionts in the deep terrestrial subsurface.</title>
        <authorList>
            <person name="Probst A.J."/>
            <person name="Ladd B."/>
            <person name="Jarett J.K."/>
            <person name="Geller-Mcgrath D.E."/>
            <person name="Sieber C.M.K."/>
            <person name="Emerson J.B."/>
            <person name="Anantharaman K."/>
            <person name="Thomas B.C."/>
            <person name="Malmstrom R."/>
            <person name="Stieglmeier M."/>
            <person name="Klingl A."/>
            <person name="Woyke T."/>
            <person name="Ryan C.M."/>
            <person name="Banfield J.F."/>
        </authorList>
    </citation>
    <scope>NUCLEOTIDE SEQUENCE [LARGE SCALE GENOMIC DNA]</scope>
</reference>
<protein>
    <recommendedName>
        <fullName evidence="4">Dipeptidylpeptidase IV N-terminal domain-containing protein</fullName>
    </recommendedName>
</protein>
<dbReference type="AlphaFoldDB" id="A0A2M7VE72"/>
<dbReference type="InterPro" id="IPR011042">
    <property type="entry name" value="6-blade_b-propeller_TolB-like"/>
</dbReference>
<accession>A0A2M7VE72</accession>
<comment type="similarity">
    <text evidence="1">Belongs to the TolB family.</text>
</comment>
<dbReference type="Proteomes" id="UP000230405">
    <property type="component" value="Unassembled WGS sequence"/>
</dbReference>
<dbReference type="PANTHER" id="PTHR36842:SF1">
    <property type="entry name" value="PROTEIN TOLB"/>
    <property type="match status" value="1"/>
</dbReference>